<dbReference type="RefSeq" id="WP_145274806.1">
    <property type="nucleotide sequence ID" value="NZ_CP036426.1"/>
</dbReference>
<protein>
    <recommendedName>
        <fullName evidence="3">PEP-CTERM protein-sorting domain-containing protein</fullName>
    </recommendedName>
</protein>
<name>A0A518H8T3_9BACT</name>
<keyword evidence="2" id="KW-1185">Reference proteome</keyword>
<sequence length="264" mass="27417">MRPGLIPLVLCVLLGFVGRAESRGSIVLYDASTGDRPGDQPWLLYADNSFLPGTSISQEAVPGEGTRLVSNMAAAGGYSNVNPITSAPRNPDFPALDRSTGFEVGFDLLVTSESHTRSDRAGFSLIALAGDGLGIELGFWEGEIWAQETGFTRGEGVAFDATAGMASYALRVFGDSYALSASGTEILSGSLRDYSGAGFPPYTLGSFLFFGDNTTSAAADVTLGTIRLAVVPEPGSLALCSMAISAGLLIARSASRRGARRASP</sequence>
<organism evidence="1 2">
    <name type="scientific">Tautonia plasticadhaerens</name>
    <dbReference type="NCBI Taxonomy" id="2527974"/>
    <lineage>
        <taxon>Bacteria</taxon>
        <taxon>Pseudomonadati</taxon>
        <taxon>Planctomycetota</taxon>
        <taxon>Planctomycetia</taxon>
        <taxon>Isosphaerales</taxon>
        <taxon>Isosphaeraceae</taxon>
        <taxon>Tautonia</taxon>
    </lineage>
</organism>
<reference evidence="1 2" key="1">
    <citation type="submission" date="2019-02" db="EMBL/GenBank/DDBJ databases">
        <title>Deep-cultivation of Planctomycetes and their phenomic and genomic characterization uncovers novel biology.</title>
        <authorList>
            <person name="Wiegand S."/>
            <person name="Jogler M."/>
            <person name="Boedeker C."/>
            <person name="Pinto D."/>
            <person name="Vollmers J."/>
            <person name="Rivas-Marin E."/>
            <person name="Kohn T."/>
            <person name="Peeters S.H."/>
            <person name="Heuer A."/>
            <person name="Rast P."/>
            <person name="Oberbeckmann S."/>
            <person name="Bunk B."/>
            <person name="Jeske O."/>
            <person name="Meyerdierks A."/>
            <person name="Storesund J.E."/>
            <person name="Kallscheuer N."/>
            <person name="Luecker S."/>
            <person name="Lage O.M."/>
            <person name="Pohl T."/>
            <person name="Merkel B.J."/>
            <person name="Hornburger P."/>
            <person name="Mueller R.-W."/>
            <person name="Bruemmer F."/>
            <person name="Labrenz M."/>
            <person name="Spormann A.M."/>
            <person name="Op den Camp H."/>
            <person name="Overmann J."/>
            <person name="Amann R."/>
            <person name="Jetten M.S.M."/>
            <person name="Mascher T."/>
            <person name="Medema M.H."/>
            <person name="Devos D.P."/>
            <person name="Kaster A.-K."/>
            <person name="Ovreas L."/>
            <person name="Rohde M."/>
            <person name="Galperin M.Y."/>
            <person name="Jogler C."/>
        </authorList>
    </citation>
    <scope>NUCLEOTIDE SEQUENCE [LARGE SCALE GENOMIC DNA]</scope>
    <source>
        <strain evidence="1 2">ElP</strain>
    </source>
</reference>
<proteinExistence type="predicted"/>
<gene>
    <name evidence="1" type="ORF">ElP_51970</name>
</gene>
<dbReference type="Proteomes" id="UP000317835">
    <property type="component" value="Chromosome"/>
</dbReference>
<evidence type="ECO:0000313" key="2">
    <source>
        <dbReference type="Proteomes" id="UP000317835"/>
    </source>
</evidence>
<dbReference type="EMBL" id="CP036426">
    <property type="protein sequence ID" value="QDV37262.1"/>
    <property type="molecule type" value="Genomic_DNA"/>
</dbReference>
<dbReference type="KEGG" id="tpla:ElP_51970"/>
<evidence type="ECO:0008006" key="3">
    <source>
        <dbReference type="Google" id="ProtNLM"/>
    </source>
</evidence>
<accession>A0A518H8T3</accession>
<dbReference type="AlphaFoldDB" id="A0A518H8T3"/>
<dbReference type="OrthoDB" id="423639at2"/>
<evidence type="ECO:0000313" key="1">
    <source>
        <dbReference type="EMBL" id="QDV37262.1"/>
    </source>
</evidence>